<keyword evidence="1 5" id="KW-0378">Hydrolase</keyword>
<dbReference type="EMBL" id="JBHSIU010000054">
    <property type="protein sequence ID" value="MFC5003958.1"/>
    <property type="molecule type" value="Genomic_DNA"/>
</dbReference>
<dbReference type="SUPFAM" id="SSF53474">
    <property type="entry name" value="alpha/beta-Hydrolases"/>
    <property type="match status" value="1"/>
</dbReference>
<sequence length="398" mass="42689">MRRRLVLLAAASAAVATVPAPAFAADVRGPRLSAGRGPRLPAGRGTAVRRLVLPDPTGPHRIGTVSLHLVDRSRPDPWVPAETVRELMVQVWYPARDARRLPWAPWVSPAFGALINPPGSGYELPLTHARTGAPALPGHRPVVLYSPGFGVERTAGTAVVEELASHGYIVVTIDHTHDSPLVEFPDGRVATSAVPPPTGEPGEEERLIAKALAARVADTRFVLNWLGRPQRALPGGLWHAMDLRRIGMIGHSLGGATAAQTMLEDRRVTAGANLDGAMSGSVLTAGLDRPFLLVGSEGHDRAGDDTWAAIWSVLRGPRLELQLRRSGHMSFTDYQVLLPQAGIPPEDLTDAFGTIDGPRSVQVQRAYLLAFADRFVSGRRGALLDGPSPVFPEMRFLP</sequence>
<gene>
    <name evidence="5" type="ORF">ACFPIJ_39805</name>
</gene>
<dbReference type="Pfam" id="PF03403">
    <property type="entry name" value="PAF-AH_p_II"/>
    <property type="match status" value="2"/>
</dbReference>
<evidence type="ECO:0000256" key="3">
    <source>
        <dbReference type="ARBA" id="ARBA00023098"/>
    </source>
</evidence>
<evidence type="ECO:0000256" key="2">
    <source>
        <dbReference type="ARBA" id="ARBA00022963"/>
    </source>
</evidence>
<dbReference type="RefSeq" id="WP_380123377.1">
    <property type="nucleotide sequence ID" value="NZ_JBHSIU010000054.1"/>
</dbReference>
<dbReference type="Proteomes" id="UP001595912">
    <property type="component" value="Unassembled WGS sequence"/>
</dbReference>
<protein>
    <submittedName>
        <fullName evidence="5">Alpha/beta hydrolase family protein</fullName>
    </submittedName>
</protein>
<name>A0ABV9W630_9ACTN</name>
<evidence type="ECO:0000313" key="5">
    <source>
        <dbReference type="EMBL" id="MFC5003958.1"/>
    </source>
</evidence>
<dbReference type="InterPro" id="IPR029058">
    <property type="entry name" value="AB_hydrolase_fold"/>
</dbReference>
<accession>A0ABV9W630</accession>
<reference evidence="6" key="1">
    <citation type="journal article" date="2019" name="Int. J. Syst. Evol. Microbiol.">
        <title>The Global Catalogue of Microorganisms (GCM) 10K type strain sequencing project: providing services to taxonomists for standard genome sequencing and annotation.</title>
        <authorList>
            <consortium name="The Broad Institute Genomics Platform"/>
            <consortium name="The Broad Institute Genome Sequencing Center for Infectious Disease"/>
            <person name="Wu L."/>
            <person name="Ma J."/>
        </authorList>
    </citation>
    <scope>NUCLEOTIDE SEQUENCE [LARGE SCALE GENOMIC DNA]</scope>
    <source>
        <strain evidence="6">CGMCC 4.7152</strain>
    </source>
</reference>
<keyword evidence="3" id="KW-0443">Lipid metabolism</keyword>
<evidence type="ECO:0000313" key="6">
    <source>
        <dbReference type="Proteomes" id="UP001595912"/>
    </source>
</evidence>
<keyword evidence="6" id="KW-1185">Reference proteome</keyword>
<proteinExistence type="predicted"/>
<dbReference type="Gene3D" id="3.40.50.1820">
    <property type="entry name" value="alpha/beta hydrolase"/>
    <property type="match status" value="1"/>
</dbReference>
<dbReference type="PANTHER" id="PTHR10272:SF0">
    <property type="entry name" value="PLATELET-ACTIVATING FACTOR ACETYLHYDROLASE"/>
    <property type="match status" value="1"/>
</dbReference>
<dbReference type="GO" id="GO:0016787">
    <property type="term" value="F:hydrolase activity"/>
    <property type="evidence" value="ECO:0007669"/>
    <property type="project" value="UniProtKB-KW"/>
</dbReference>
<comment type="caution">
    <text evidence="5">The sequence shown here is derived from an EMBL/GenBank/DDBJ whole genome shotgun (WGS) entry which is preliminary data.</text>
</comment>
<keyword evidence="4" id="KW-0732">Signal</keyword>
<keyword evidence="2" id="KW-0442">Lipid degradation</keyword>
<organism evidence="5 6">
    <name type="scientific">Dactylosporangium cerinum</name>
    <dbReference type="NCBI Taxonomy" id="1434730"/>
    <lineage>
        <taxon>Bacteria</taxon>
        <taxon>Bacillati</taxon>
        <taxon>Actinomycetota</taxon>
        <taxon>Actinomycetes</taxon>
        <taxon>Micromonosporales</taxon>
        <taxon>Micromonosporaceae</taxon>
        <taxon>Dactylosporangium</taxon>
    </lineage>
</organism>
<dbReference type="PANTHER" id="PTHR10272">
    <property type="entry name" value="PLATELET-ACTIVATING FACTOR ACETYLHYDROLASE"/>
    <property type="match status" value="1"/>
</dbReference>
<feature type="chain" id="PRO_5047146425" evidence="4">
    <location>
        <begin position="25"/>
        <end position="398"/>
    </location>
</feature>
<evidence type="ECO:0000256" key="1">
    <source>
        <dbReference type="ARBA" id="ARBA00022801"/>
    </source>
</evidence>
<evidence type="ECO:0000256" key="4">
    <source>
        <dbReference type="SAM" id="SignalP"/>
    </source>
</evidence>
<feature type="signal peptide" evidence="4">
    <location>
        <begin position="1"/>
        <end position="24"/>
    </location>
</feature>